<dbReference type="PANTHER" id="PTHR11265">
    <property type="entry name" value="S-ADENOSYL-METHYLTRANSFERASE MRAW"/>
    <property type="match status" value="1"/>
</dbReference>
<sequence>MNDRPHASVLLDAAVDALFVRPGGVYVDATYGRGGHTGAILERLGGQGRLLAVDRDPDAQAHAERSWGREPLFQFRRTGFDRLGAVIADAGLTGRVDGILFDLGLSSPQVDDASRGFSFRHGGPLDMRMDPDTGESAAEWLARADLGDIAGVLRRYGEEKLAGRIARAIVTAREHAPIDTTDRLAAIVADATPARIAAGSRIHPATRTFQALRIQVNDELGALQAALDACPAALADGGRLAVISFHSLEDRIVKRFMRAEAHPPPPPVPMAAEPEPGFALVGKPRRPDAAEVAANPRARSAVLRIAERRRS</sequence>
<organism evidence="8 9">
    <name type="scientific">Spectribacter acetivorans</name>
    <dbReference type="NCBI Taxonomy" id="3075603"/>
    <lineage>
        <taxon>Bacteria</taxon>
        <taxon>Pseudomonadati</taxon>
        <taxon>Pseudomonadota</taxon>
        <taxon>Gammaproteobacteria</taxon>
        <taxon>Salinisphaerales</taxon>
        <taxon>Salinisphaeraceae</taxon>
        <taxon>Spectribacter</taxon>
    </lineage>
</organism>
<gene>
    <name evidence="6 8" type="primary">rsmH</name>
    <name evidence="8" type="ORF">RM531_06345</name>
</gene>
<reference evidence="8 9" key="1">
    <citation type="submission" date="2023-09" db="EMBL/GenBank/DDBJ databases">
        <authorList>
            <person name="Rey-Velasco X."/>
        </authorList>
    </citation>
    <scope>NUCLEOTIDE SEQUENCE [LARGE SCALE GENOMIC DNA]</scope>
    <source>
        <strain evidence="8 9">P385</strain>
    </source>
</reference>
<keyword evidence="3 6" id="KW-0489">Methyltransferase</keyword>
<evidence type="ECO:0000313" key="8">
    <source>
        <dbReference type="EMBL" id="MDT0618087.1"/>
    </source>
</evidence>
<comment type="subcellular location">
    <subcellularLocation>
        <location evidence="6">Cytoplasm</location>
    </subcellularLocation>
</comment>
<dbReference type="Gene3D" id="3.40.50.150">
    <property type="entry name" value="Vaccinia Virus protein VP39"/>
    <property type="match status" value="1"/>
</dbReference>
<accession>A0ABU3B6L1</accession>
<dbReference type="GO" id="GO:0032259">
    <property type="term" value="P:methylation"/>
    <property type="evidence" value="ECO:0007669"/>
    <property type="project" value="UniProtKB-KW"/>
</dbReference>
<evidence type="ECO:0000256" key="3">
    <source>
        <dbReference type="ARBA" id="ARBA00022603"/>
    </source>
</evidence>
<dbReference type="GO" id="GO:0008168">
    <property type="term" value="F:methyltransferase activity"/>
    <property type="evidence" value="ECO:0007669"/>
    <property type="project" value="UniProtKB-KW"/>
</dbReference>
<feature type="binding site" evidence="6">
    <location>
        <position position="109"/>
    </location>
    <ligand>
        <name>S-adenosyl-L-methionine</name>
        <dbReference type="ChEBI" id="CHEBI:59789"/>
    </ligand>
</feature>
<dbReference type="SUPFAM" id="SSF81799">
    <property type="entry name" value="Putative methyltransferase TM0872, insert domain"/>
    <property type="match status" value="1"/>
</dbReference>
<dbReference type="EC" id="2.1.1.199" evidence="6"/>
<dbReference type="Proteomes" id="UP001259982">
    <property type="component" value="Unassembled WGS sequence"/>
</dbReference>
<keyword evidence="6" id="KW-0963">Cytoplasm</keyword>
<proteinExistence type="inferred from homology"/>
<evidence type="ECO:0000256" key="1">
    <source>
        <dbReference type="ARBA" id="ARBA00010396"/>
    </source>
</evidence>
<dbReference type="PANTHER" id="PTHR11265:SF0">
    <property type="entry name" value="12S RRNA N4-METHYLCYTIDINE METHYLTRANSFERASE"/>
    <property type="match status" value="1"/>
</dbReference>
<comment type="caution">
    <text evidence="8">The sequence shown here is derived from an EMBL/GenBank/DDBJ whole genome shotgun (WGS) entry which is preliminary data.</text>
</comment>
<evidence type="ECO:0000256" key="4">
    <source>
        <dbReference type="ARBA" id="ARBA00022679"/>
    </source>
</evidence>
<evidence type="ECO:0000313" key="9">
    <source>
        <dbReference type="Proteomes" id="UP001259982"/>
    </source>
</evidence>
<dbReference type="Gene3D" id="1.10.150.170">
    <property type="entry name" value="Putative methyltransferase TM0872, insert domain"/>
    <property type="match status" value="1"/>
</dbReference>
<keyword evidence="9" id="KW-1185">Reference proteome</keyword>
<dbReference type="HAMAP" id="MF_01007">
    <property type="entry name" value="16SrRNA_methyltr_H"/>
    <property type="match status" value="1"/>
</dbReference>
<feature type="binding site" evidence="6">
    <location>
        <begin position="34"/>
        <end position="36"/>
    </location>
    <ligand>
        <name>S-adenosyl-L-methionine</name>
        <dbReference type="ChEBI" id="CHEBI:59789"/>
    </ligand>
</feature>
<feature type="binding site" evidence="6">
    <location>
        <position position="80"/>
    </location>
    <ligand>
        <name>S-adenosyl-L-methionine</name>
        <dbReference type="ChEBI" id="CHEBI:59789"/>
    </ligand>
</feature>
<protein>
    <recommendedName>
        <fullName evidence="6">Ribosomal RNA small subunit methyltransferase H</fullName>
        <ecNumber evidence="6">2.1.1.199</ecNumber>
    </recommendedName>
    <alternativeName>
        <fullName evidence="6">16S rRNA m(4)C1402 methyltransferase</fullName>
    </alternativeName>
    <alternativeName>
        <fullName evidence="6">rRNA (cytosine-N(4)-)-methyltransferase RsmH</fullName>
    </alternativeName>
</protein>
<feature type="region of interest" description="Disordered" evidence="7">
    <location>
        <begin position="260"/>
        <end position="294"/>
    </location>
</feature>
<comment type="similarity">
    <text evidence="1 6">Belongs to the methyltransferase superfamily. RsmH family.</text>
</comment>
<keyword evidence="5 6" id="KW-0949">S-adenosyl-L-methionine</keyword>
<feature type="binding site" evidence="6">
    <location>
        <position position="54"/>
    </location>
    <ligand>
        <name>S-adenosyl-L-methionine</name>
        <dbReference type="ChEBI" id="CHEBI:59789"/>
    </ligand>
</feature>
<comment type="function">
    <text evidence="6">Specifically methylates the N4 position of cytidine in position 1402 (C1402) of 16S rRNA.</text>
</comment>
<evidence type="ECO:0000256" key="2">
    <source>
        <dbReference type="ARBA" id="ARBA00022552"/>
    </source>
</evidence>
<dbReference type="RefSeq" id="WP_311658133.1">
    <property type="nucleotide sequence ID" value="NZ_JAVRHY010000004.1"/>
</dbReference>
<keyword evidence="2 6" id="KW-0698">rRNA processing</keyword>
<dbReference type="PIRSF" id="PIRSF004486">
    <property type="entry name" value="MraW"/>
    <property type="match status" value="1"/>
</dbReference>
<dbReference type="InterPro" id="IPR002903">
    <property type="entry name" value="RsmH"/>
</dbReference>
<dbReference type="NCBIfam" id="TIGR00006">
    <property type="entry name" value="16S rRNA (cytosine(1402)-N(4))-methyltransferase RsmH"/>
    <property type="match status" value="1"/>
</dbReference>
<evidence type="ECO:0000256" key="5">
    <source>
        <dbReference type="ARBA" id="ARBA00022691"/>
    </source>
</evidence>
<dbReference type="SUPFAM" id="SSF53335">
    <property type="entry name" value="S-adenosyl-L-methionine-dependent methyltransferases"/>
    <property type="match status" value="1"/>
</dbReference>
<feature type="binding site" evidence="6">
    <location>
        <position position="102"/>
    </location>
    <ligand>
        <name>S-adenosyl-L-methionine</name>
        <dbReference type="ChEBI" id="CHEBI:59789"/>
    </ligand>
</feature>
<comment type="catalytic activity">
    <reaction evidence="6">
        <text>cytidine(1402) in 16S rRNA + S-adenosyl-L-methionine = N(4)-methylcytidine(1402) in 16S rRNA + S-adenosyl-L-homocysteine + H(+)</text>
        <dbReference type="Rhea" id="RHEA:42928"/>
        <dbReference type="Rhea" id="RHEA-COMP:10286"/>
        <dbReference type="Rhea" id="RHEA-COMP:10287"/>
        <dbReference type="ChEBI" id="CHEBI:15378"/>
        <dbReference type="ChEBI" id="CHEBI:57856"/>
        <dbReference type="ChEBI" id="CHEBI:59789"/>
        <dbReference type="ChEBI" id="CHEBI:74506"/>
        <dbReference type="ChEBI" id="CHEBI:82748"/>
        <dbReference type="EC" id="2.1.1.199"/>
    </reaction>
</comment>
<name>A0ABU3B6L1_9GAMM</name>
<dbReference type="Pfam" id="PF01795">
    <property type="entry name" value="Methyltransf_5"/>
    <property type="match status" value="1"/>
</dbReference>
<keyword evidence="4 6" id="KW-0808">Transferase</keyword>
<dbReference type="InterPro" id="IPR029063">
    <property type="entry name" value="SAM-dependent_MTases_sf"/>
</dbReference>
<evidence type="ECO:0000256" key="7">
    <source>
        <dbReference type="SAM" id="MobiDB-lite"/>
    </source>
</evidence>
<dbReference type="EMBL" id="JAVRHY010000004">
    <property type="protein sequence ID" value="MDT0618087.1"/>
    <property type="molecule type" value="Genomic_DNA"/>
</dbReference>
<dbReference type="InterPro" id="IPR023397">
    <property type="entry name" value="SAM-dep_MeTrfase_MraW_recog"/>
</dbReference>
<evidence type="ECO:0000256" key="6">
    <source>
        <dbReference type="HAMAP-Rule" id="MF_01007"/>
    </source>
</evidence>